<evidence type="ECO:0008006" key="4">
    <source>
        <dbReference type="Google" id="ProtNLM"/>
    </source>
</evidence>
<evidence type="ECO:0000313" key="3">
    <source>
        <dbReference type="Proteomes" id="UP000596661"/>
    </source>
</evidence>
<keyword evidence="3" id="KW-1185">Reference proteome</keyword>
<dbReference type="Gramene" id="evm.model.04.510">
    <property type="protein sequence ID" value="cds.evm.model.04.510"/>
    <property type="gene ID" value="evm.TU.04.510"/>
</dbReference>
<dbReference type="AlphaFoldDB" id="A0A803PHQ0"/>
<evidence type="ECO:0000313" key="2">
    <source>
        <dbReference type="EnsemblPlants" id="cds.evm.model.04.510"/>
    </source>
</evidence>
<accession>A0A803PHQ0</accession>
<evidence type="ECO:0000256" key="1">
    <source>
        <dbReference type="SAM" id="MobiDB-lite"/>
    </source>
</evidence>
<feature type="region of interest" description="Disordered" evidence="1">
    <location>
        <begin position="1"/>
        <end position="22"/>
    </location>
</feature>
<organism evidence="2 3">
    <name type="scientific">Cannabis sativa</name>
    <name type="common">Hemp</name>
    <name type="synonym">Marijuana</name>
    <dbReference type="NCBI Taxonomy" id="3483"/>
    <lineage>
        <taxon>Eukaryota</taxon>
        <taxon>Viridiplantae</taxon>
        <taxon>Streptophyta</taxon>
        <taxon>Embryophyta</taxon>
        <taxon>Tracheophyta</taxon>
        <taxon>Spermatophyta</taxon>
        <taxon>Magnoliopsida</taxon>
        <taxon>eudicotyledons</taxon>
        <taxon>Gunneridae</taxon>
        <taxon>Pentapetalae</taxon>
        <taxon>rosids</taxon>
        <taxon>fabids</taxon>
        <taxon>Rosales</taxon>
        <taxon>Cannabaceae</taxon>
        <taxon>Cannabis</taxon>
    </lineage>
</organism>
<dbReference type="EnsemblPlants" id="evm.model.04.510">
    <property type="protein sequence ID" value="cds.evm.model.04.510"/>
    <property type="gene ID" value="evm.TU.04.510"/>
</dbReference>
<reference evidence="2" key="1">
    <citation type="submission" date="2018-11" db="EMBL/GenBank/DDBJ databases">
        <authorList>
            <person name="Grassa J C."/>
        </authorList>
    </citation>
    <scope>NUCLEOTIDE SEQUENCE [LARGE SCALE GENOMIC DNA]</scope>
</reference>
<sequence length="223" mass="24786">MYNPITNRTSQDVSIGKNPSPPILRSNIVHNLESRFGSSKSKNEEDIQSSKSKVKIDFADIAEEVNYWQPSLICYVIGANPPISILEGLLDAYGMIQWLKKPMVMKRWNSIDDFIFTKEEVINVPTWIQLKAMIKVDQDHASWLQLSIGGTCSSGGAEPTPRRRGSGSGSEPGGLMIELDLLPGGSSTTRRQEEAANRSISPPTTAGTRYRRCPRTQLRFQSC</sequence>
<name>A0A803PHQ0_CANSA</name>
<protein>
    <recommendedName>
        <fullName evidence="4">DUF4283 domain-containing protein</fullName>
    </recommendedName>
</protein>
<reference evidence="2" key="2">
    <citation type="submission" date="2021-03" db="UniProtKB">
        <authorList>
            <consortium name="EnsemblPlants"/>
        </authorList>
    </citation>
    <scope>IDENTIFICATION</scope>
</reference>
<dbReference type="Proteomes" id="UP000596661">
    <property type="component" value="Chromosome 4"/>
</dbReference>
<proteinExistence type="predicted"/>
<feature type="compositionally biased region" description="Polar residues" evidence="1">
    <location>
        <begin position="1"/>
        <end position="13"/>
    </location>
</feature>
<feature type="compositionally biased region" description="Polar residues" evidence="1">
    <location>
        <begin position="198"/>
        <end position="207"/>
    </location>
</feature>
<feature type="region of interest" description="Disordered" evidence="1">
    <location>
        <begin position="152"/>
        <end position="211"/>
    </location>
</feature>
<dbReference type="EMBL" id="UZAU01000362">
    <property type="status" value="NOT_ANNOTATED_CDS"/>
    <property type="molecule type" value="Genomic_DNA"/>
</dbReference>